<dbReference type="PANTHER" id="PTHR24363:SF0">
    <property type="entry name" value="SERINE_THREONINE KINASE LIKE DOMAIN CONTAINING 1"/>
    <property type="match status" value="1"/>
</dbReference>
<dbReference type="Gene3D" id="1.10.510.10">
    <property type="entry name" value="Transferase(Phosphotransferase) domain 1"/>
    <property type="match status" value="1"/>
</dbReference>
<evidence type="ECO:0000256" key="3">
    <source>
        <dbReference type="ARBA" id="ARBA00022679"/>
    </source>
</evidence>
<feature type="region of interest" description="Disordered" evidence="9">
    <location>
        <begin position="617"/>
        <end position="695"/>
    </location>
</feature>
<evidence type="ECO:0000313" key="12">
    <source>
        <dbReference type="EMBL" id="WAL60367.1"/>
    </source>
</evidence>
<dbReference type="GO" id="GO:0005524">
    <property type="term" value="F:ATP binding"/>
    <property type="evidence" value="ECO:0007669"/>
    <property type="project" value="UniProtKB-KW"/>
</dbReference>
<name>A0A9E8ZCH6_9CYAN</name>
<comment type="catalytic activity">
    <reaction evidence="8">
        <text>L-seryl-[protein] + ATP = O-phospho-L-seryl-[protein] + ADP + H(+)</text>
        <dbReference type="Rhea" id="RHEA:17989"/>
        <dbReference type="Rhea" id="RHEA-COMP:9863"/>
        <dbReference type="Rhea" id="RHEA-COMP:11604"/>
        <dbReference type="ChEBI" id="CHEBI:15378"/>
        <dbReference type="ChEBI" id="CHEBI:29999"/>
        <dbReference type="ChEBI" id="CHEBI:30616"/>
        <dbReference type="ChEBI" id="CHEBI:83421"/>
        <dbReference type="ChEBI" id="CHEBI:456216"/>
        <dbReference type="EC" id="2.7.11.1"/>
    </reaction>
</comment>
<dbReference type="RefSeq" id="WP_268610255.1">
    <property type="nucleotide sequence ID" value="NZ_CP113797.1"/>
</dbReference>
<dbReference type="PANTHER" id="PTHR24363">
    <property type="entry name" value="SERINE/THREONINE PROTEIN KINASE"/>
    <property type="match status" value="1"/>
</dbReference>
<evidence type="ECO:0000313" key="13">
    <source>
        <dbReference type="Proteomes" id="UP001163152"/>
    </source>
</evidence>
<evidence type="ECO:0000256" key="6">
    <source>
        <dbReference type="ARBA" id="ARBA00022840"/>
    </source>
</evidence>
<evidence type="ECO:0000256" key="8">
    <source>
        <dbReference type="ARBA" id="ARBA00048679"/>
    </source>
</evidence>
<organism evidence="12 13">
    <name type="scientific">Thermocoleostomius sinensis A174</name>
    <dbReference type="NCBI Taxonomy" id="2016057"/>
    <lineage>
        <taxon>Bacteria</taxon>
        <taxon>Bacillati</taxon>
        <taxon>Cyanobacteriota</taxon>
        <taxon>Cyanophyceae</taxon>
        <taxon>Oculatellales</taxon>
        <taxon>Oculatellaceae</taxon>
        <taxon>Thermocoleostomius</taxon>
    </lineage>
</organism>
<evidence type="ECO:0000259" key="11">
    <source>
        <dbReference type="PROSITE" id="PS50011"/>
    </source>
</evidence>
<feature type="domain" description="Protein kinase" evidence="11">
    <location>
        <begin position="14"/>
        <end position="276"/>
    </location>
</feature>
<dbReference type="AlphaFoldDB" id="A0A9E8ZCH6"/>
<dbReference type="PROSITE" id="PS50011">
    <property type="entry name" value="PROTEIN_KINASE_DOM"/>
    <property type="match status" value="1"/>
</dbReference>
<feature type="compositionally biased region" description="Low complexity" evidence="9">
    <location>
        <begin position="312"/>
        <end position="321"/>
    </location>
</feature>
<evidence type="ECO:0000256" key="1">
    <source>
        <dbReference type="ARBA" id="ARBA00012513"/>
    </source>
</evidence>
<feature type="transmembrane region" description="Helical" evidence="10">
    <location>
        <begin position="403"/>
        <end position="423"/>
    </location>
</feature>
<dbReference type="GO" id="GO:0004674">
    <property type="term" value="F:protein serine/threonine kinase activity"/>
    <property type="evidence" value="ECO:0007669"/>
    <property type="project" value="UniProtKB-KW"/>
</dbReference>
<evidence type="ECO:0000256" key="4">
    <source>
        <dbReference type="ARBA" id="ARBA00022741"/>
    </source>
</evidence>
<feature type="compositionally biased region" description="Pro residues" evidence="9">
    <location>
        <begin position="299"/>
        <end position="311"/>
    </location>
</feature>
<dbReference type="KEGG" id="tsin:OXH18_24925"/>
<evidence type="ECO:0000256" key="2">
    <source>
        <dbReference type="ARBA" id="ARBA00022527"/>
    </source>
</evidence>
<dbReference type="EMBL" id="CP113797">
    <property type="protein sequence ID" value="WAL60367.1"/>
    <property type="molecule type" value="Genomic_DNA"/>
</dbReference>
<dbReference type="SMART" id="SM00220">
    <property type="entry name" value="S_TKc"/>
    <property type="match status" value="1"/>
</dbReference>
<dbReference type="InterPro" id="IPR011009">
    <property type="entry name" value="Kinase-like_dom_sf"/>
</dbReference>
<evidence type="ECO:0000256" key="9">
    <source>
        <dbReference type="SAM" id="MobiDB-lite"/>
    </source>
</evidence>
<keyword evidence="4" id="KW-0547">Nucleotide-binding</keyword>
<gene>
    <name evidence="12" type="ORF">OXH18_24925</name>
</gene>
<dbReference type="EC" id="2.7.11.1" evidence="1"/>
<dbReference type="CDD" id="cd14014">
    <property type="entry name" value="STKc_PknB_like"/>
    <property type="match status" value="1"/>
</dbReference>
<keyword evidence="6" id="KW-0067">ATP-binding</keyword>
<comment type="catalytic activity">
    <reaction evidence="7">
        <text>L-threonyl-[protein] + ATP = O-phospho-L-threonyl-[protein] + ADP + H(+)</text>
        <dbReference type="Rhea" id="RHEA:46608"/>
        <dbReference type="Rhea" id="RHEA-COMP:11060"/>
        <dbReference type="Rhea" id="RHEA-COMP:11605"/>
        <dbReference type="ChEBI" id="CHEBI:15378"/>
        <dbReference type="ChEBI" id="CHEBI:30013"/>
        <dbReference type="ChEBI" id="CHEBI:30616"/>
        <dbReference type="ChEBI" id="CHEBI:61977"/>
        <dbReference type="ChEBI" id="CHEBI:456216"/>
        <dbReference type="EC" id="2.7.11.1"/>
    </reaction>
</comment>
<dbReference type="Gene3D" id="3.30.200.20">
    <property type="entry name" value="Phosphorylase Kinase, domain 1"/>
    <property type="match status" value="1"/>
</dbReference>
<evidence type="ECO:0000256" key="7">
    <source>
        <dbReference type="ARBA" id="ARBA00047899"/>
    </source>
</evidence>
<keyword evidence="13" id="KW-1185">Reference proteome</keyword>
<feature type="compositionally biased region" description="Low complexity" evidence="9">
    <location>
        <begin position="630"/>
        <end position="640"/>
    </location>
</feature>
<evidence type="ECO:0000256" key="5">
    <source>
        <dbReference type="ARBA" id="ARBA00022777"/>
    </source>
</evidence>
<dbReference type="Pfam" id="PF00069">
    <property type="entry name" value="Pkinase"/>
    <property type="match status" value="1"/>
</dbReference>
<protein>
    <recommendedName>
        <fullName evidence="1">non-specific serine/threonine protein kinase</fullName>
        <ecNumber evidence="1">2.7.11.1</ecNumber>
    </recommendedName>
</protein>
<keyword evidence="2" id="KW-0723">Serine/threonine-protein kinase</keyword>
<keyword evidence="3" id="KW-0808">Transferase</keyword>
<keyword evidence="10" id="KW-0812">Transmembrane</keyword>
<feature type="compositionally biased region" description="Pro residues" evidence="9">
    <location>
        <begin position="668"/>
        <end position="681"/>
    </location>
</feature>
<keyword evidence="10" id="KW-0472">Membrane</keyword>
<evidence type="ECO:0000256" key="10">
    <source>
        <dbReference type="SAM" id="Phobius"/>
    </source>
</evidence>
<dbReference type="InterPro" id="IPR000719">
    <property type="entry name" value="Prot_kinase_dom"/>
</dbReference>
<accession>A0A9E8ZCH6</accession>
<proteinExistence type="predicted"/>
<sequence length="695" mass="76227">MQIPTEGQLLGGRYRVISTLASGGFGQTYVAVDTHRPGSPRCVVKQLKPLNTQEEVLKQARRLFAIEAETLERLGHHPQIPRLLAYFEEGEEFYLVMEYIDGHPLSQEMSPGQCWHEAQVCQMLKEVLGILEFVHGNGVIHRDIKPENLIRRASDHKLVLVDFGAVKQVRVQVPGQTATIFTIPVGTLGYLPSEQRDGHPRFNSDIYALGMTAIQALTGFNPGQIRSDPETLERVWEPYADASPALKAIVSRMVRFLFRERYQTVGDILADLEPLIERQARTEVATQPPSIETVRLPSEPLPLPDPPPVQPPASNTSNASNSVLPVVPAPLVAAEGSNGSASVTYPHYGPSPNSGSPAITASMAPVYSNANAQPSYPPTQVAIPLSPDPQPDQRSFRFPRRKLWLWTGILLVGAAAIGSFNLVQQRMQQQAYADAQSALDQANALQAESEFEACVQQANQVPSNYSELYELAQGLVNECQLALAQQLATAGRYKDAITAASQVSASSSVYNAAQTNITQWSERILSLAIDRLNQQGNLDEAIALAEAIPRSSSVYQTAQDQISQWRTDWAKYQRQLDIAKQAQNEGRWQAAIDAANQLPNTPYWQRQAKPILDQARSELNQRSAPPPAPSVSEAPAPVYSQPINPEPTYQDPVYSEPVQEPVYSAPPVYEPPVPTPAPPPVEVNECPPGVQPPCV</sequence>
<keyword evidence="5 12" id="KW-0418">Kinase</keyword>
<keyword evidence="10" id="KW-1133">Transmembrane helix</keyword>
<dbReference type="SUPFAM" id="SSF56112">
    <property type="entry name" value="Protein kinase-like (PK-like)"/>
    <property type="match status" value="1"/>
</dbReference>
<feature type="region of interest" description="Disordered" evidence="9">
    <location>
        <begin position="281"/>
        <end position="321"/>
    </location>
</feature>
<dbReference type="Proteomes" id="UP001163152">
    <property type="component" value="Chromosome"/>
</dbReference>
<reference evidence="12" key="1">
    <citation type="submission" date="2022-12" db="EMBL/GenBank/DDBJ databases">
        <title>Polyphasic identification of a Novel Hot-Spring Cyanobacterium Ocullathermofonsia sinensis gen nov. sp. nov. and Genomic Insights on its Adaptations to the Thermal Habitat.</title>
        <authorList>
            <person name="Daroch M."/>
            <person name="Tang J."/>
            <person name="Jiang Y."/>
        </authorList>
    </citation>
    <scope>NUCLEOTIDE SEQUENCE</scope>
    <source>
        <strain evidence="12">PKUAC-SCTA174</strain>
    </source>
</reference>